<dbReference type="Pfam" id="PF00563">
    <property type="entry name" value="EAL"/>
    <property type="match status" value="1"/>
</dbReference>
<dbReference type="Pfam" id="PF00989">
    <property type="entry name" value="PAS"/>
    <property type="match status" value="1"/>
</dbReference>
<accession>A0A6I3SFQ7</accession>
<dbReference type="SMART" id="SM00267">
    <property type="entry name" value="GGDEF"/>
    <property type="match status" value="1"/>
</dbReference>
<dbReference type="Gene3D" id="3.30.70.270">
    <property type="match status" value="1"/>
</dbReference>
<protein>
    <submittedName>
        <fullName evidence="5">EAL domain-containing protein</fullName>
    </submittedName>
</protein>
<feature type="domain" description="GGDEF" evidence="4">
    <location>
        <begin position="201"/>
        <end position="335"/>
    </location>
</feature>
<reference evidence="5 6" key="1">
    <citation type="submission" date="2019-11" db="EMBL/GenBank/DDBJ databases">
        <title>Whole-genome sequence of a the green, strictly anaerobic photosynthetic bacterium Heliobacillus mobilis DSM 6151.</title>
        <authorList>
            <person name="Kyndt J.A."/>
            <person name="Meyer T.E."/>
        </authorList>
    </citation>
    <scope>NUCLEOTIDE SEQUENCE [LARGE SCALE GENOMIC DNA]</scope>
    <source>
        <strain evidence="5 6">DSM 6151</strain>
    </source>
</reference>
<dbReference type="InterPro" id="IPR052155">
    <property type="entry name" value="Biofilm_reg_signaling"/>
</dbReference>
<gene>
    <name evidence="5" type="ORF">GJ688_02455</name>
</gene>
<dbReference type="CDD" id="cd00130">
    <property type="entry name" value="PAS"/>
    <property type="match status" value="1"/>
</dbReference>
<dbReference type="Gene3D" id="3.20.20.450">
    <property type="entry name" value="EAL domain"/>
    <property type="match status" value="1"/>
</dbReference>
<evidence type="ECO:0000259" key="4">
    <source>
        <dbReference type="PROSITE" id="PS50887"/>
    </source>
</evidence>
<organism evidence="5 6">
    <name type="scientific">Heliobacterium mobile</name>
    <name type="common">Heliobacillus mobilis</name>
    <dbReference type="NCBI Taxonomy" id="28064"/>
    <lineage>
        <taxon>Bacteria</taxon>
        <taxon>Bacillati</taxon>
        <taxon>Bacillota</taxon>
        <taxon>Clostridia</taxon>
        <taxon>Eubacteriales</taxon>
        <taxon>Heliobacteriaceae</taxon>
        <taxon>Heliobacterium</taxon>
    </lineage>
</organism>
<dbReference type="PROSITE" id="PS50113">
    <property type="entry name" value="PAC"/>
    <property type="match status" value="1"/>
</dbReference>
<evidence type="ECO:0000313" key="5">
    <source>
        <dbReference type="EMBL" id="MTV47846.1"/>
    </source>
</evidence>
<evidence type="ECO:0000259" key="1">
    <source>
        <dbReference type="PROSITE" id="PS50112"/>
    </source>
</evidence>
<feature type="domain" description="PAS" evidence="1">
    <location>
        <begin position="44"/>
        <end position="114"/>
    </location>
</feature>
<feature type="domain" description="EAL" evidence="3">
    <location>
        <begin position="346"/>
        <end position="595"/>
    </location>
</feature>
<comment type="caution">
    <text evidence="5">The sequence shown here is derived from an EMBL/GenBank/DDBJ whole genome shotgun (WGS) entry which is preliminary data.</text>
</comment>
<dbReference type="InterPro" id="IPR000160">
    <property type="entry name" value="GGDEF_dom"/>
</dbReference>
<dbReference type="SUPFAM" id="SSF55785">
    <property type="entry name" value="PYP-like sensor domain (PAS domain)"/>
    <property type="match status" value="1"/>
</dbReference>
<dbReference type="InterPro" id="IPR029787">
    <property type="entry name" value="Nucleotide_cyclase"/>
</dbReference>
<name>A0A6I3SFQ7_HELMO</name>
<evidence type="ECO:0000259" key="3">
    <source>
        <dbReference type="PROSITE" id="PS50883"/>
    </source>
</evidence>
<feature type="domain" description="PAC" evidence="2">
    <location>
        <begin position="118"/>
        <end position="169"/>
    </location>
</feature>
<dbReference type="EMBL" id="WNKU01000001">
    <property type="protein sequence ID" value="MTV47846.1"/>
    <property type="molecule type" value="Genomic_DNA"/>
</dbReference>
<dbReference type="InterPro" id="IPR035965">
    <property type="entry name" value="PAS-like_dom_sf"/>
</dbReference>
<dbReference type="CDD" id="cd01948">
    <property type="entry name" value="EAL"/>
    <property type="match status" value="1"/>
</dbReference>
<dbReference type="InterPro" id="IPR000014">
    <property type="entry name" value="PAS"/>
</dbReference>
<dbReference type="Proteomes" id="UP000430670">
    <property type="component" value="Unassembled WGS sequence"/>
</dbReference>
<dbReference type="PANTHER" id="PTHR44757:SF2">
    <property type="entry name" value="BIOFILM ARCHITECTURE MAINTENANCE PROTEIN MBAA"/>
    <property type="match status" value="1"/>
</dbReference>
<dbReference type="NCBIfam" id="TIGR00229">
    <property type="entry name" value="sensory_box"/>
    <property type="match status" value="1"/>
</dbReference>
<dbReference type="PROSITE" id="PS50883">
    <property type="entry name" value="EAL"/>
    <property type="match status" value="1"/>
</dbReference>
<dbReference type="CDD" id="cd01949">
    <property type="entry name" value="GGDEF"/>
    <property type="match status" value="1"/>
</dbReference>
<dbReference type="InterPro" id="IPR000700">
    <property type="entry name" value="PAS-assoc_C"/>
</dbReference>
<evidence type="ECO:0000259" key="2">
    <source>
        <dbReference type="PROSITE" id="PS50113"/>
    </source>
</evidence>
<dbReference type="GO" id="GO:0006355">
    <property type="term" value="P:regulation of DNA-templated transcription"/>
    <property type="evidence" value="ECO:0007669"/>
    <property type="project" value="InterPro"/>
</dbReference>
<dbReference type="PROSITE" id="PS50887">
    <property type="entry name" value="GGDEF"/>
    <property type="match status" value="1"/>
</dbReference>
<dbReference type="SUPFAM" id="SSF141868">
    <property type="entry name" value="EAL domain-like"/>
    <property type="match status" value="1"/>
</dbReference>
<proteinExistence type="predicted"/>
<dbReference type="NCBIfam" id="TIGR00254">
    <property type="entry name" value="GGDEF"/>
    <property type="match status" value="1"/>
</dbReference>
<sequence>MTALNNIYIAGSYLHSHKTGFSARVVGHLSVGVGQKEERALSEIERKYKSLLENSHDLVYTLSPEGVIIEVSPNLFEHTGYRSSELLHQPVERLLHPLDRPIFRSFMEKVQEVGSFTQGLDHRMSLKDGRTKWYSTKLALVEREEGPSIFLGVTKDISELKETEFHLKHLATHDYLTGVPNRYFFEGALSRAREKVKEGSEYYSLLLVDVDKFNLVNDLLDHDIGDKLLVNLARLLKGNVSTNDVVARLSGDEFAILLKGVREQEAEHLAIELCNKVKQKDLCPVLEACDLRFTISIGVVEIDGYHDVRQILSRAGAALYMAKSAGRSQVIVAYANERLFSRLEETSRLIKLIKGADREGRFQLFFMPVVRSSDGEIAHYEALLRLQDGDGKIISPATFIPVAESFGLMGDIERWVVSEAVRFLEKNPLLSIFVNLSGESLGDRDLLTFIEESVENNPVVHGRLGFEITETAAVNDLLSAEQWIQKLRNKGCRFALDDFGSGYSSFAYLGKLQVDYIKIDGSFIRAIDQDPTRCALVKGINELVHSLGKVTISEYVENEQIWNLIREMGVEYGQGYFLGTPSPVPQEMMSHSTISDLVGNRK</sequence>
<dbReference type="SMART" id="SM00091">
    <property type="entry name" value="PAS"/>
    <property type="match status" value="1"/>
</dbReference>
<dbReference type="InterPro" id="IPR043128">
    <property type="entry name" value="Rev_trsase/Diguanyl_cyclase"/>
</dbReference>
<dbReference type="InterPro" id="IPR001633">
    <property type="entry name" value="EAL_dom"/>
</dbReference>
<dbReference type="OrthoDB" id="9762141at2"/>
<dbReference type="Gene3D" id="3.30.450.20">
    <property type="entry name" value="PAS domain"/>
    <property type="match status" value="1"/>
</dbReference>
<dbReference type="PROSITE" id="PS50112">
    <property type="entry name" value="PAS"/>
    <property type="match status" value="1"/>
</dbReference>
<keyword evidence="6" id="KW-1185">Reference proteome</keyword>
<evidence type="ECO:0000313" key="6">
    <source>
        <dbReference type="Proteomes" id="UP000430670"/>
    </source>
</evidence>
<dbReference type="InterPro" id="IPR035919">
    <property type="entry name" value="EAL_sf"/>
</dbReference>
<dbReference type="SUPFAM" id="SSF55073">
    <property type="entry name" value="Nucleotide cyclase"/>
    <property type="match status" value="1"/>
</dbReference>
<dbReference type="PANTHER" id="PTHR44757">
    <property type="entry name" value="DIGUANYLATE CYCLASE DGCP"/>
    <property type="match status" value="1"/>
</dbReference>
<dbReference type="AlphaFoldDB" id="A0A6I3SFQ7"/>
<dbReference type="Pfam" id="PF00990">
    <property type="entry name" value="GGDEF"/>
    <property type="match status" value="1"/>
</dbReference>
<dbReference type="InterPro" id="IPR013767">
    <property type="entry name" value="PAS_fold"/>
</dbReference>
<dbReference type="SMART" id="SM00052">
    <property type="entry name" value="EAL"/>
    <property type="match status" value="1"/>
</dbReference>